<keyword evidence="3" id="KW-1185">Reference proteome</keyword>
<dbReference type="PANTHER" id="PTHR33875">
    <property type="entry name" value="OS09G0542200 PROTEIN"/>
    <property type="match status" value="1"/>
</dbReference>
<organism evidence="2 3">
    <name type="scientific">Basidiobolus ranarum</name>
    <dbReference type="NCBI Taxonomy" id="34480"/>
    <lineage>
        <taxon>Eukaryota</taxon>
        <taxon>Fungi</taxon>
        <taxon>Fungi incertae sedis</taxon>
        <taxon>Zoopagomycota</taxon>
        <taxon>Entomophthoromycotina</taxon>
        <taxon>Basidiobolomycetes</taxon>
        <taxon>Basidiobolales</taxon>
        <taxon>Basidiobolaceae</taxon>
        <taxon>Basidiobolus</taxon>
    </lineage>
</organism>
<sequence>MKNAMDFDKLNQALNVASTPYSGHRIGARDAAHTLEFYVDFTCPFSRRIFNTLTKEVIPNIRAKFGDSVQFILRHQVQPWHPQSTLLHEASLAAEKVDPKKFLAYAEKLFDVQRDYFDEACHNQSRTQMYQSLADHAAFIGINREEFLAYLSIPNTEPRNKGNKIHEDLKYHIKLARQNGIHVSPTVLFDGIIDSTVSSSWGLNEWRNWFQTKL</sequence>
<dbReference type="Pfam" id="PF13462">
    <property type="entry name" value="Thioredoxin_4"/>
    <property type="match status" value="1"/>
</dbReference>
<feature type="domain" description="Thioredoxin-like fold" evidence="1">
    <location>
        <begin position="23"/>
        <end position="191"/>
    </location>
</feature>
<dbReference type="Gene3D" id="3.40.30.10">
    <property type="entry name" value="Glutaredoxin"/>
    <property type="match status" value="1"/>
</dbReference>
<accession>A0ABR2X0A5</accession>
<name>A0ABR2X0A5_9FUNG</name>
<dbReference type="InterPro" id="IPR036249">
    <property type="entry name" value="Thioredoxin-like_sf"/>
</dbReference>
<dbReference type="PANTHER" id="PTHR33875:SF2">
    <property type="entry name" value="ACR183CP"/>
    <property type="match status" value="1"/>
</dbReference>
<dbReference type="InterPro" id="IPR012336">
    <property type="entry name" value="Thioredoxin-like_fold"/>
</dbReference>
<dbReference type="Proteomes" id="UP001479436">
    <property type="component" value="Unassembled WGS sequence"/>
</dbReference>
<proteinExistence type="predicted"/>
<dbReference type="SUPFAM" id="SSF52833">
    <property type="entry name" value="Thioredoxin-like"/>
    <property type="match status" value="1"/>
</dbReference>
<reference evidence="2 3" key="1">
    <citation type="submission" date="2023-04" db="EMBL/GenBank/DDBJ databases">
        <title>Genome of Basidiobolus ranarum AG-B5.</title>
        <authorList>
            <person name="Stajich J.E."/>
            <person name="Carter-House D."/>
            <person name="Gryganskyi A."/>
        </authorList>
    </citation>
    <scope>NUCLEOTIDE SEQUENCE [LARGE SCALE GENOMIC DNA]</scope>
    <source>
        <strain evidence="2 3">AG-B5</strain>
    </source>
</reference>
<dbReference type="EMBL" id="JASJQH010000093">
    <property type="protein sequence ID" value="KAK9767205.1"/>
    <property type="molecule type" value="Genomic_DNA"/>
</dbReference>
<gene>
    <name evidence="2" type="ORF">K7432_003170</name>
</gene>
<evidence type="ECO:0000313" key="2">
    <source>
        <dbReference type="EMBL" id="KAK9767205.1"/>
    </source>
</evidence>
<evidence type="ECO:0000313" key="3">
    <source>
        <dbReference type="Proteomes" id="UP001479436"/>
    </source>
</evidence>
<evidence type="ECO:0000259" key="1">
    <source>
        <dbReference type="Pfam" id="PF13462"/>
    </source>
</evidence>
<comment type="caution">
    <text evidence="2">The sequence shown here is derived from an EMBL/GenBank/DDBJ whole genome shotgun (WGS) entry which is preliminary data.</text>
</comment>
<protein>
    <recommendedName>
        <fullName evidence="1">Thioredoxin-like fold domain-containing protein</fullName>
    </recommendedName>
</protein>